<evidence type="ECO:0000313" key="2">
    <source>
        <dbReference type="EMBL" id="KKL70085.1"/>
    </source>
</evidence>
<feature type="compositionally biased region" description="Acidic residues" evidence="1">
    <location>
        <begin position="1"/>
        <end position="18"/>
    </location>
</feature>
<protein>
    <submittedName>
        <fullName evidence="2">Uncharacterized protein</fullName>
    </submittedName>
</protein>
<comment type="caution">
    <text evidence="2">The sequence shown here is derived from an EMBL/GenBank/DDBJ whole genome shotgun (WGS) entry which is preliminary data.</text>
</comment>
<dbReference type="AlphaFoldDB" id="A0A0F9GKZ4"/>
<sequence length="94" mass="10723">MNELGYQDEDDEEEETEEKEVPRVDAVGQALLDIKAQVSDKTWSKVMEDLQGKARSETDYSKVPENDAIDAFNDGDVKYEDLPQKVQRRVSGEK</sequence>
<accession>A0A0F9GKZ4</accession>
<feature type="region of interest" description="Disordered" evidence="1">
    <location>
        <begin position="1"/>
        <end position="22"/>
    </location>
</feature>
<name>A0A0F9GKZ4_9ZZZZ</name>
<dbReference type="EMBL" id="LAZR01026001">
    <property type="protein sequence ID" value="KKL70085.1"/>
    <property type="molecule type" value="Genomic_DNA"/>
</dbReference>
<proteinExistence type="predicted"/>
<gene>
    <name evidence="2" type="ORF">LCGC14_2108430</name>
</gene>
<reference evidence="2" key="1">
    <citation type="journal article" date="2015" name="Nature">
        <title>Complex archaea that bridge the gap between prokaryotes and eukaryotes.</title>
        <authorList>
            <person name="Spang A."/>
            <person name="Saw J.H."/>
            <person name="Jorgensen S.L."/>
            <person name="Zaremba-Niedzwiedzka K."/>
            <person name="Martijn J."/>
            <person name="Lind A.E."/>
            <person name="van Eijk R."/>
            <person name="Schleper C."/>
            <person name="Guy L."/>
            <person name="Ettema T.J."/>
        </authorList>
    </citation>
    <scope>NUCLEOTIDE SEQUENCE</scope>
</reference>
<evidence type="ECO:0000256" key="1">
    <source>
        <dbReference type="SAM" id="MobiDB-lite"/>
    </source>
</evidence>
<organism evidence="2">
    <name type="scientific">marine sediment metagenome</name>
    <dbReference type="NCBI Taxonomy" id="412755"/>
    <lineage>
        <taxon>unclassified sequences</taxon>
        <taxon>metagenomes</taxon>
        <taxon>ecological metagenomes</taxon>
    </lineage>
</organism>